<keyword evidence="3" id="KW-1185">Reference proteome</keyword>
<reference evidence="2" key="1">
    <citation type="submission" date="2025-08" db="UniProtKB">
        <authorList>
            <consortium name="Ensembl"/>
        </authorList>
    </citation>
    <scope>IDENTIFICATION</scope>
</reference>
<dbReference type="Ensembl" id="ENSPTXT00000027133.1">
    <property type="protein sequence ID" value="ENSPTXP00000026323.1"/>
    <property type="gene ID" value="ENSPTXG00000018235.1"/>
</dbReference>
<keyword evidence="1" id="KW-0472">Membrane</keyword>
<name>A0A670ZU67_PSETE</name>
<dbReference type="AlphaFoldDB" id="A0A670ZU67"/>
<evidence type="ECO:0000313" key="2">
    <source>
        <dbReference type="Ensembl" id="ENSPTXP00000026323.1"/>
    </source>
</evidence>
<sequence>MPSEIFVNGQGSLLQPFIYYGFLTLLSFLLFIFSKHSFKIPTAPLAINLACLSAQSSPPQLSPTKYS</sequence>
<organism evidence="2 3">
    <name type="scientific">Pseudonaja textilis</name>
    <name type="common">Eastern brown snake</name>
    <dbReference type="NCBI Taxonomy" id="8673"/>
    <lineage>
        <taxon>Eukaryota</taxon>
        <taxon>Metazoa</taxon>
        <taxon>Chordata</taxon>
        <taxon>Craniata</taxon>
        <taxon>Vertebrata</taxon>
        <taxon>Euteleostomi</taxon>
        <taxon>Lepidosauria</taxon>
        <taxon>Squamata</taxon>
        <taxon>Bifurcata</taxon>
        <taxon>Unidentata</taxon>
        <taxon>Episquamata</taxon>
        <taxon>Toxicofera</taxon>
        <taxon>Serpentes</taxon>
        <taxon>Colubroidea</taxon>
        <taxon>Elapidae</taxon>
        <taxon>Hydrophiinae</taxon>
        <taxon>Pseudonaja</taxon>
    </lineage>
</organism>
<keyword evidence="1" id="KW-0812">Transmembrane</keyword>
<accession>A0A670ZU67</accession>
<protein>
    <submittedName>
        <fullName evidence="2">Uncharacterized protein</fullName>
    </submittedName>
</protein>
<reference evidence="2" key="2">
    <citation type="submission" date="2025-09" db="UniProtKB">
        <authorList>
            <consortium name="Ensembl"/>
        </authorList>
    </citation>
    <scope>IDENTIFICATION</scope>
</reference>
<evidence type="ECO:0000313" key="3">
    <source>
        <dbReference type="Proteomes" id="UP000472273"/>
    </source>
</evidence>
<proteinExistence type="predicted"/>
<dbReference type="Proteomes" id="UP000472273">
    <property type="component" value="Unplaced"/>
</dbReference>
<evidence type="ECO:0000256" key="1">
    <source>
        <dbReference type="SAM" id="Phobius"/>
    </source>
</evidence>
<keyword evidence="1" id="KW-1133">Transmembrane helix</keyword>
<feature type="transmembrane region" description="Helical" evidence="1">
    <location>
        <begin position="17"/>
        <end position="33"/>
    </location>
</feature>